<organism evidence="1 2">
    <name type="scientific">Campylobacter cuniculorum DSM 23162 = LMG 24588</name>
    <dbReference type="NCBI Taxonomy" id="1121267"/>
    <lineage>
        <taxon>Bacteria</taxon>
        <taxon>Pseudomonadati</taxon>
        <taxon>Campylobacterota</taxon>
        <taxon>Epsilonproteobacteria</taxon>
        <taxon>Campylobacterales</taxon>
        <taxon>Campylobacteraceae</taxon>
        <taxon>Campylobacter</taxon>
    </lineage>
</organism>
<protein>
    <submittedName>
        <fullName evidence="1">Putative DNA binding protein, MmcQ/YjbR family</fullName>
    </submittedName>
</protein>
<proteinExistence type="predicted"/>
<reference evidence="1 2" key="1">
    <citation type="submission" date="2017-04" db="EMBL/GenBank/DDBJ databases">
        <title>Complete genome sequence of the Campylobacter cuniculorum type strain LMG24588.</title>
        <authorList>
            <person name="Miller W.G."/>
            <person name="Yee E."/>
            <person name="Revez J."/>
            <person name="Bono J.L."/>
            <person name="Rossi M."/>
        </authorList>
    </citation>
    <scope>NUCLEOTIDE SEQUENCE [LARGE SCALE GENOMIC DNA]</scope>
    <source>
        <strain evidence="1 2">LMG 24588</strain>
    </source>
</reference>
<name>A0A1W6BYX6_9BACT</name>
<dbReference type="Gene3D" id="3.90.1150.30">
    <property type="match status" value="1"/>
</dbReference>
<dbReference type="PANTHER" id="PTHR35145:SF1">
    <property type="entry name" value="CYTOPLASMIC PROTEIN"/>
    <property type="match status" value="1"/>
</dbReference>
<dbReference type="EMBL" id="CP020867">
    <property type="protein sequence ID" value="ARJ57301.1"/>
    <property type="molecule type" value="Genomic_DNA"/>
</dbReference>
<dbReference type="eggNOG" id="COG2315">
    <property type="taxonomic scope" value="Bacteria"/>
</dbReference>
<sequence length="225" mass="26585">MTIEENIFKRYLPDFKKLKDYGFIKNNDAFKLEKLFKDNMFKAIITINSKGSVKAIVYDLENNDEFLPLRVENNQGKFVGEVRVAYENLLKNIRDNCFSKKYYIFPQSNRIADLIIQKYANAPEFLWKTTPGTGVFRNPETKKWYLAILDIDRNKIQKNKTGLVEIALIKLSRENVEKRLKQEHIYPGWHMNKKHWIAVILDESLSDNEIMELIEESHSFTIKKS</sequence>
<dbReference type="AlphaFoldDB" id="A0A1W6BYX6"/>
<evidence type="ECO:0000313" key="2">
    <source>
        <dbReference type="Proteomes" id="UP000192902"/>
    </source>
</evidence>
<dbReference type="RefSeq" id="WP_027306066.1">
    <property type="nucleotide sequence ID" value="NZ_CP020867.1"/>
</dbReference>
<dbReference type="InterPro" id="IPR038056">
    <property type="entry name" value="YjbR-like_sf"/>
</dbReference>
<dbReference type="OrthoDB" id="9804614at2"/>
<evidence type="ECO:0000313" key="1">
    <source>
        <dbReference type="EMBL" id="ARJ57301.1"/>
    </source>
</evidence>
<dbReference type="SUPFAM" id="SSF142906">
    <property type="entry name" value="YjbR-like"/>
    <property type="match status" value="1"/>
</dbReference>
<dbReference type="KEGG" id="ccun:CCUN_1726"/>
<dbReference type="Pfam" id="PF04237">
    <property type="entry name" value="YjbR"/>
    <property type="match status" value="1"/>
</dbReference>
<dbReference type="STRING" id="1121267.CCUN_1726"/>
<dbReference type="InterPro" id="IPR058532">
    <property type="entry name" value="YjbR/MT2646/Rv2570-like"/>
</dbReference>
<dbReference type="InterPro" id="IPR007351">
    <property type="entry name" value="YjbR"/>
</dbReference>
<dbReference type="Proteomes" id="UP000192902">
    <property type="component" value="Chromosome"/>
</dbReference>
<accession>A0A1W6BYX6</accession>
<dbReference type="PANTHER" id="PTHR35145">
    <property type="entry name" value="CYTOPLASMIC PROTEIN-RELATED"/>
    <property type="match status" value="1"/>
</dbReference>
<gene>
    <name evidence="1" type="ORF">CCUN_1726</name>
</gene>